<dbReference type="EMBL" id="JAVRRD010000021">
    <property type="protein sequence ID" value="KAK5048603.1"/>
    <property type="molecule type" value="Genomic_DNA"/>
</dbReference>
<proteinExistence type="predicted"/>
<dbReference type="AlphaFoldDB" id="A0AAV9N333"/>
<name>A0AAV9N333_9EURO</name>
<evidence type="ECO:0000313" key="2">
    <source>
        <dbReference type="Proteomes" id="UP001358417"/>
    </source>
</evidence>
<keyword evidence="2" id="KW-1185">Reference proteome</keyword>
<comment type="caution">
    <text evidence="1">The sequence shown here is derived from an EMBL/GenBank/DDBJ whole genome shotgun (WGS) entry which is preliminary data.</text>
</comment>
<dbReference type="Proteomes" id="UP001358417">
    <property type="component" value="Unassembled WGS sequence"/>
</dbReference>
<dbReference type="GeneID" id="89973869"/>
<evidence type="ECO:0000313" key="1">
    <source>
        <dbReference type="EMBL" id="KAK5048603.1"/>
    </source>
</evidence>
<organism evidence="1 2">
    <name type="scientific">Exophiala bonariae</name>
    <dbReference type="NCBI Taxonomy" id="1690606"/>
    <lineage>
        <taxon>Eukaryota</taxon>
        <taxon>Fungi</taxon>
        <taxon>Dikarya</taxon>
        <taxon>Ascomycota</taxon>
        <taxon>Pezizomycotina</taxon>
        <taxon>Eurotiomycetes</taxon>
        <taxon>Chaetothyriomycetidae</taxon>
        <taxon>Chaetothyriales</taxon>
        <taxon>Herpotrichiellaceae</taxon>
        <taxon>Exophiala</taxon>
    </lineage>
</organism>
<sequence length="252" mass="28354">MAPTLKDIFGSDELANQVEKFDFDKNERGMIISYAPLYGNFTKQSFEAMSDEVKILIAVVTKTMQKIEPQDRNYDTITTAFMQSPLLQLDDQKSIQRSDAYHTDHTNLLKLDGSPDPKIVQEIHHWFDGLVQDQEVLQKVGLGVDALAKVVAQSGAKVDGVESAIHKEEFHQKLFQVTFLDFPDPDRPLFDIHRLALEVWSSSDRTGFLQKDQNGVTGAYTARAFTYRSDVLQGLSELARNKAIAIANGLFD</sequence>
<dbReference type="RefSeq" id="XP_064703962.1">
    <property type="nucleotide sequence ID" value="XM_064849259.1"/>
</dbReference>
<gene>
    <name evidence="1" type="ORF">LTR84_005694</name>
</gene>
<reference evidence="1 2" key="1">
    <citation type="submission" date="2023-08" db="EMBL/GenBank/DDBJ databases">
        <title>Black Yeasts Isolated from many extreme environments.</title>
        <authorList>
            <person name="Coleine C."/>
            <person name="Stajich J.E."/>
            <person name="Selbmann L."/>
        </authorList>
    </citation>
    <scope>NUCLEOTIDE SEQUENCE [LARGE SCALE GENOMIC DNA]</scope>
    <source>
        <strain evidence="1 2">CCFEE 5792</strain>
    </source>
</reference>
<accession>A0AAV9N333</accession>
<protein>
    <submittedName>
        <fullName evidence="1">Uncharacterized protein</fullName>
    </submittedName>
</protein>